<dbReference type="PROSITE" id="PS50943">
    <property type="entry name" value="HTH_CROC1"/>
    <property type="match status" value="1"/>
</dbReference>
<dbReference type="RefSeq" id="WP_184704673.1">
    <property type="nucleotide sequence ID" value="NZ_JACHKZ010000001.1"/>
</dbReference>
<evidence type="ECO:0000313" key="3">
    <source>
        <dbReference type="Proteomes" id="UP000562492"/>
    </source>
</evidence>
<accession>A0ABR6RBB2</accession>
<dbReference type="SUPFAM" id="SSF47413">
    <property type="entry name" value="lambda repressor-like DNA-binding domains"/>
    <property type="match status" value="1"/>
</dbReference>
<sequence length="137" mass="15220">MYKNLLLIPDKIRQLRLRKGRSQRTVAERADVSQSVLCAIENGRRVAGLGQVERLGQVLANGPEEIEQLKGLAAHDQIVDLVAQRYGEQSAEIVSLVLQAKAALSEREMMKITSLIQECITAKSLLENPRSELKMSP</sequence>
<dbReference type="Pfam" id="PF13560">
    <property type="entry name" value="HTH_31"/>
    <property type="match status" value="1"/>
</dbReference>
<dbReference type="InterPro" id="IPR010982">
    <property type="entry name" value="Lambda_DNA-bd_dom_sf"/>
</dbReference>
<dbReference type="CDD" id="cd00093">
    <property type="entry name" value="HTH_XRE"/>
    <property type="match status" value="1"/>
</dbReference>
<organism evidence="2 3">
    <name type="scientific">Comamonas odontotermitis</name>
    <dbReference type="NCBI Taxonomy" id="379895"/>
    <lineage>
        <taxon>Bacteria</taxon>
        <taxon>Pseudomonadati</taxon>
        <taxon>Pseudomonadota</taxon>
        <taxon>Betaproteobacteria</taxon>
        <taxon>Burkholderiales</taxon>
        <taxon>Comamonadaceae</taxon>
        <taxon>Comamonas</taxon>
    </lineage>
</organism>
<evidence type="ECO:0000313" key="2">
    <source>
        <dbReference type="EMBL" id="MBB6576339.1"/>
    </source>
</evidence>
<name>A0ABR6RBB2_9BURK</name>
<gene>
    <name evidence="2" type="ORF">HNP33_000387</name>
</gene>
<dbReference type="InterPro" id="IPR001387">
    <property type="entry name" value="Cro/C1-type_HTH"/>
</dbReference>
<dbReference type="Gene3D" id="1.10.260.40">
    <property type="entry name" value="lambda repressor-like DNA-binding domains"/>
    <property type="match status" value="1"/>
</dbReference>
<dbReference type="SMART" id="SM00530">
    <property type="entry name" value="HTH_XRE"/>
    <property type="match status" value="1"/>
</dbReference>
<dbReference type="Proteomes" id="UP000562492">
    <property type="component" value="Unassembled WGS sequence"/>
</dbReference>
<reference evidence="2 3" key="1">
    <citation type="submission" date="2020-08" db="EMBL/GenBank/DDBJ databases">
        <title>Functional genomics of gut bacteria from endangered species of beetles.</title>
        <authorList>
            <person name="Carlos-Shanley C."/>
        </authorList>
    </citation>
    <scope>NUCLEOTIDE SEQUENCE [LARGE SCALE GENOMIC DNA]</scope>
    <source>
        <strain evidence="2 3">S00124</strain>
    </source>
</reference>
<dbReference type="EMBL" id="JACHKZ010000001">
    <property type="protein sequence ID" value="MBB6576339.1"/>
    <property type="molecule type" value="Genomic_DNA"/>
</dbReference>
<proteinExistence type="predicted"/>
<evidence type="ECO:0000259" key="1">
    <source>
        <dbReference type="PROSITE" id="PS50943"/>
    </source>
</evidence>
<protein>
    <submittedName>
        <fullName evidence="2">Transcriptional regulator with XRE-family HTH domain</fullName>
    </submittedName>
</protein>
<comment type="caution">
    <text evidence="2">The sequence shown here is derived from an EMBL/GenBank/DDBJ whole genome shotgun (WGS) entry which is preliminary data.</text>
</comment>
<feature type="domain" description="HTH cro/C1-type" evidence="1">
    <location>
        <begin position="12"/>
        <end position="66"/>
    </location>
</feature>
<keyword evidence="3" id="KW-1185">Reference proteome</keyword>